<dbReference type="Proteomes" id="UP000177025">
    <property type="component" value="Unassembled WGS sequence"/>
</dbReference>
<gene>
    <name evidence="1" type="ORF">A2Y85_03175</name>
</gene>
<dbReference type="AlphaFoldDB" id="A0A1F4UCE0"/>
<protein>
    <recommendedName>
        <fullName evidence="3">Sialidase domain-containing protein</fullName>
    </recommendedName>
</protein>
<sequence>MNAGISIGEAFKQWFTQWGITDPDWFYGMIICGDPLLKPLQSVYRPGQFYAKRKLQNSMLYWSTPEAVDQHPETDGFVSTTKDGQGRIWAAWVTGRSVPDGRTEICTAYRTSGAWTSATIVDPYIYWDFFPSMTTNSGGSPVVAWSRCYGRNYDAYISTHNGTSWDTPYRLSSKATDALHPALTVDGDDRLWVTMERWNHLNGDIYCRYYQGASWQSMFAVTVDPDNDYKPSMATDSSGYAWTVWASERYQDNRNIYVKRYNPGLGQWADMYRITSNLSQDQDPRTRHLTDRNP</sequence>
<dbReference type="EMBL" id="MEUM01000062">
    <property type="protein sequence ID" value="OGC42529.1"/>
    <property type="molecule type" value="Genomic_DNA"/>
</dbReference>
<evidence type="ECO:0008006" key="3">
    <source>
        <dbReference type="Google" id="ProtNLM"/>
    </source>
</evidence>
<evidence type="ECO:0000313" key="2">
    <source>
        <dbReference type="Proteomes" id="UP000177025"/>
    </source>
</evidence>
<proteinExistence type="predicted"/>
<name>A0A1F4UCE0_UNCW3</name>
<organism evidence="1 2">
    <name type="scientific">candidate division WOR-3 bacterium RBG_13_43_14</name>
    <dbReference type="NCBI Taxonomy" id="1802590"/>
    <lineage>
        <taxon>Bacteria</taxon>
        <taxon>Bacteria division WOR-3</taxon>
    </lineage>
</organism>
<accession>A0A1F4UCE0</accession>
<reference evidence="1 2" key="1">
    <citation type="journal article" date="2016" name="Nat. Commun.">
        <title>Thousands of microbial genomes shed light on interconnected biogeochemical processes in an aquifer system.</title>
        <authorList>
            <person name="Anantharaman K."/>
            <person name="Brown C.T."/>
            <person name="Hug L.A."/>
            <person name="Sharon I."/>
            <person name="Castelle C.J."/>
            <person name="Probst A.J."/>
            <person name="Thomas B.C."/>
            <person name="Singh A."/>
            <person name="Wilkins M.J."/>
            <person name="Karaoz U."/>
            <person name="Brodie E.L."/>
            <person name="Williams K.H."/>
            <person name="Hubbard S.S."/>
            <person name="Banfield J.F."/>
        </authorList>
    </citation>
    <scope>NUCLEOTIDE SEQUENCE [LARGE SCALE GENOMIC DNA]</scope>
</reference>
<comment type="caution">
    <text evidence="1">The sequence shown here is derived from an EMBL/GenBank/DDBJ whole genome shotgun (WGS) entry which is preliminary data.</text>
</comment>
<evidence type="ECO:0000313" key="1">
    <source>
        <dbReference type="EMBL" id="OGC42529.1"/>
    </source>
</evidence>
<dbReference type="SUPFAM" id="SSF89372">
    <property type="entry name" value="Fucose-specific lectin"/>
    <property type="match status" value="1"/>
</dbReference>